<dbReference type="SUPFAM" id="SSF64268">
    <property type="entry name" value="PX domain"/>
    <property type="match status" value="1"/>
</dbReference>
<proteinExistence type="predicted"/>
<evidence type="ECO:0000313" key="4">
    <source>
        <dbReference type="Proteomes" id="UP001162060"/>
    </source>
</evidence>
<comment type="caution">
    <text evidence="3">The sequence shown here is derived from an EMBL/GenBank/DDBJ whole genome shotgun (WGS) entry which is preliminary data.</text>
</comment>
<dbReference type="Proteomes" id="UP001162060">
    <property type="component" value="Unassembled WGS sequence"/>
</dbReference>
<gene>
    <name evidence="3" type="ORF">PM001_LOCUS20593</name>
</gene>
<dbReference type="EMBL" id="CAKLBY020000221">
    <property type="protein sequence ID" value="CAK7935443.1"/>
    <property type="molecule type" value="Genomic_DNA"/>
</dbReference>
<accession>A0AAV1UQB9</accession>
<reference evidence="3" key="1">
    <citation type="submission" date="2024-01" db="EMBL/GenBank/DDBJ databases">
        <authorList>
            <person name="Webb A."/>
        </authorList>
    </citation>
    <scope>NUCLEOTIDE SEQUENCE</scope>
    <source>
        <strain evidence="3">Pm1</strain>
    </source>
</reference>
<dbReference type="InterPro" id="IPR001683">
    <property type="entry name" value="PX_dom"/>
</dbReference>
<organism evidence="3 4">
    <name type="scientific">Peronospora matthiolae</name>
    <dbReference type="NCBI Taxonomy" id="2874970"/>
    <lineage>
        <taxon>Eukaryota</taxon>
        <taxon>Sar</taxon>
        <taxon>Stramenopiles</taxon>
        <taxon>Oomycota</taxon>
        <taxon>Peronosporomycetes</taxon>
        <taxon>Peronosporales</taxon>
        <taxon>Peronosporaceae</taxon>
        <taxon>Peronospora</taxon>
    </lineage>
</organism>
<feature type="domain" description="PX" evidence="2">
    <location>
        <begin position="1"/>
        <end position="146"/>
    </location>
</feature>
<sequence length="519" mass="57009">MAYLTMTPDDIQGDYSCKINVEEYRLSSHKKVEYKVVVQLSFYSSRAHATGHTSWHIWRSFSTFRKLDEQLRKRTPVLMKGVKFPPLYRRRALFRADKSLEFLGARSRELDNYMNVVTHKPQLVAFHLAAVSSQTLKNFVGFNSGFGANVHYDQQDAHLRPSSSILASSAVVQATASVKGDDEDDFRSVSSTSTVSSFASMASDYRWSGTGFVGSQSFAKHSGLQPHMGGGRTSFASSQGSFAGSTGPGSSRGSWFPASSNVSSTSGRTPMVSVSRGPMMAVTASDVITPELDMQRAKMEDRLVQMGLVGVGMPPDGSCLLHCIVYEMYPLQCLRDYPASMTVVNVGAADGMAPRRVAAAQFLRVKLMEYALEHIEKFAGFLMQDVEDVQERYETFRSTVDEQATTAELYAVASMFNIELVLISNDESFVIDPVVPLAGLPSMREGPRRTVTLGYLIPADGLAGHYICTREKRAQTGMPQNTFAGGSYRGSIHIGPPKGMSCGASTGRRFDRIPEQRVE</sequence>
<dbReference type="InterPro" id="IPR038765">
    <property type="entry name" value="Papain-like_cys_pep_sf"/>
</dbReference>
<evidence type="ECO:0000256" key="1">
    <source>
        <dbReference type="SAM" id="MobiDB-lite"/>
    </source>
</evidence>
<dbReference type="InterPro" id="IPR036871">
    <property type="entry name" value="PX_dom_sf"/>
</dbReference>
<feature type="compositionally biased region" description="Low complexity" evidence="1">
    <location>
        <begin position="233"/>
        <end position="245"/>
    </location>
</feature>
<dbReference type="Gene3D" id="3.30.1520.10">
    <property type="entry name" value="Phox-like domain"/>
    <property type="match status" value="1"/>
</dbReference>
<dbReference type="AlphaFoldDB" id="A0AAV1UQB9"/>
<protein>
    <recommendedName>
        <fullName evidence="2">PX domain-containing protein</fullName>
    </recommendedName>
</protein>
<dbReference type="GO" id="GO:0035091">
    <property type="term" value="F:phosphatidylinositol binding"/>
    <property type="evidence" value="ECO:0007669"/>
    <property type="project" value="InterPro"/>
</dbReference>
<dbReference type="PROSITE" id="PS50195">
    <property type="entry name" value="PX"/>
    <property type="match status" value="1"/>
</dbReference>
<evidence type="ECO:0000313" key="3">
    <source>
        <dbReference type="EMBL" id="CAK7935443.1"/>
    </source>
</evidence>
<dbReference type="SUPFAM" id="SSF54001">
    <property type="entry name" value="Cysteine proteinases"/>
    <property type="match status" value="1"/>
</dbReference>
<feature type="region of interest" description="Disordered" evidence="1">
    <location>
        <begin position="225"/>
        <end position="273"/>
    </location>
</feature>
<name>A0AAV1UQB9_9STRA</name>
<feature type="compositionally biased region" description="Polar residues" evidence="1">
    <location>
        <begin position="248"/>
        <end position="268"/>
    </location>
</feature>
<dbReference type="CDD" id="cd06093">
    <property type="entry name" value="PX_domain"/>
    <property type="match status" value="1"/>
</dbReference>
<dbReference type="Pfam" id="PF00787">
    <property type="entry name" value="PX"/>
    <property type="match status" value="1"/>
</dbReference>
<dbReference type="CDD" id="cd22744">
    <property type="entry name" value="OTU"/>
    <property type="match status" value="1"/>
</dbReference>
<dbReference type="Gene3D" id="3.90.70.80">
    <property type="match status" value="1"/>
</dbReference>
<evidence type="ECO:0000259" key="2">
    <source>
        <dbReference type="PROSITE" id="PS50195"/>
    </source>
</evidence>